<dbReference type="OrthoDB" id="2972248at2"/>
<dbReference type="Proteomes" id="UP000095658">
    <property type="component" value="Unassembled WGS sequence"/>
</dbReference>
<protein>
    <submittedName>
        <fullName evidence="1">Uncharacterized protein</fullName>
    </submittedName>
</protein>
<evidence type="ECO:0000313" key="2">
    <source>
        <dbReference type="Proteomes" id="UP000095658"/>
    </source>
</evidence>
<proteinExistence type="predicted"/>
<organism evidence="1 2">
    <name type="scientific">Domibacillus iocasae</name>
    <dbReference type="NCBI Taxonomy" id="1714016"/>
    <lineage>
        <taxon>Bacteria</taxon>
        <taxon>Bacillati</taxon>
        <taxon>Bacillota</taxon>
        <taxon>Bacilli</taxon>
        <taxon>Bacillales</taxon>
        <taxon>Bacillaceae</taxon>
        <taxon>Domibacillus</taxon>
    </lineage>
</organism>
<gene>
    <name evidence="1" type="ORF">BA724_01480</name>
</gene>
<comment type="caution">
    <text evidence="1">The sequence shown here is derived from an EMBL/GenBank/DDBJ whole genome shotgun (WGS) entry which is preliminary data.</text>
</comment>
<evidence type="ECO:0000313" key="1">
    <source>
        <dbReference type="EMBL" id="OES45518.1"/>
    </source>
</evidence>
<reference evidence="1 2" key="1">
    <citation type="submission" date="2016-06" db="EMBL/GenBank/DDBJ databases">
        <title>Domibacillus iocasae genome sequencing.</title>
        <authorList>
            <person name="Verma A."/>
            <person name="Pal Y."/>
            <person name="Ojha A.K."/>
            <person name="Krishnamurthi S."/>
        </authorList>
    </citation>
    <scope>NUCLEOTIDE SEQUENCE [LARGE SCALE GENOMIC DNA]</scope>
    <source>
        <strain evidence="1 2">DSM 29979</strain>
    </source>
</reference>
<dbReference type="AlphaFoldDB" id="A0A1E7DS50"/>
<dbReference type="RefSeq" id="WP_069937516.1">
    <property type="nucleotide sequence ID" value="NZ_MAMP01000012.1"/>
</dbReference>
<accession>A0A1E7DS50</accession>
<dbReference type="STRING" id="1714016.BA724_01480"/>
<name>A0A1E7DS50_9BACI</name>
<keyword evidence="2" id="KW-1185">Reference proteome</keyword>
<sequence>MRRIQGINNLIPYLDSISFPLTHEEIQDLIAQKKLPHKKPVSGIFIFDLDHIDWWVNENRIKE</sequence>
<dbReference type="EMBL" id="MAMP01000012">
    <property type="protein sequence ID" value="OES45518.1"/>
    <property type="molecule type" value="Genomic_DNA"/>
</dbReference>